<dbReference type="PANTHER" id="PTHR13090">
    <property type="entry name" value="ARGININE-HYDROXYLASE NDUFAF5, MITOCHONDRIAL"/>
    <property type="match status" value="1"/>
</dbReference>
<dbReference type="InterPro" id="IPR013216">
    <property type="entry name" value="Methyltransf_11"/>
</dbReference>
<feature type="domain" description="Methyltransferase type 11" evidence="3">
    <location>
        <begin position="86"/>
        <end position="188"/>
    </location>
</feature>
<keyword evidence="5" id="KW-1185">Reference proteome</keyword>
<protein>
    <recommendedName>
        <fullName evidence="3">Methyltransferase type 11 domain-containing protein</fullName>
    </recommendedName>
</protein>
<dbReference type="GO" id="GO:0032981">
    <property type="term" value="P:mitochondrial respiratory chain complex I assembly"/>
    <property type="evidence" value="ECO:0007669"/>
    <property type="project" value="TreeGrafter"/>
</dbReference>
<dbReference type="Gene3D" id="3.40.50.150">
    <property type="entry name" value="Vaccinia Virus protein VP39"/>
    <property type="match status" value="1"/>
</dbReference>
<evidence type="ECO:0000313" key="5">
    <source>
        <dbReference type="Proteomes" id="UP000274922"/>
    </source>
</evidence>
<dbReference type="GO" id="GO:0005739">
    <property type="term" value="C:mitochondrion"/>
    <property type="evidence" value="ECO:0007669"/>
    <property type="project" value="TreeGrafter"/>
</dbReference>
<dbReference type="PANTHER" id="PTHR13090:SF1">
    <property type="entry name" value="ARGININE-HYDROXYLASE NDUFAF5, MITOCHONDRIAL"/>
    <property type="match status" value="1"/>
</dbReference>
<evidence type="ECO:0000256" key="2">
    <source>
        <dbReference type="ARBA" id="ARBA00022679"/>
    </source>
</evidence>
<dbReference type="GO" id="GO:0008757">
    <property type="term" value="F:S-adenosylmethionine-dependent methyltransferase activity"/>
    <property type="evidence" value="ECO:0007669"/>
    <property type="project" value="InterPro"/>
</dbReference>
<evidence type="ECO:0000256" key="1">
    <source>
        <dbReference type="ARBA" id="ARBA00022603"/>
    </source>
</evidence>
<organism evidence="4 5">
    <name type="scientific">Caulochytrium protostelioides</name>
    <dbReference type="NCBI Taxonomy" id="1555241"/>
    <lineage>
        <taxon>Eukaryota</taxon>
        <taxon>Fungi</taxon>
        <taxon>Fungi incertae sedis</taxon>
        <taxon>Chytridiomycota</taxon>
        <taxon>Chytridiomycota incertae sedis</taxon>
        <taxon>Chytridiomycetes</taxon>
        <taxon>Caulochytriales</taxon>
        <taxon>Caulochytriaceae</taxon>
        <taxon>Caulochytrium</taxon>
    </lineage>
</organism>
<keyword evidence="2" id="KW-0808">Transferase</keyword>
<dbReference type="OrthoDB" id="16816at2759"/>
<keyword evidence="1" id="KW-0489">Methyltransferase</keyword>
<proteinExistence type="predicted"/>
<dbReference type="InterPro" id="IPR050602">
    <property type="entry name" value="Malonyl-ACP_OMT"/>
</dbReference>
<dbReference type="Proteomes" id="UP000274922">
    <property type="component" value="Unassembled WGS sequence"/>
</dbReference>
<sequence length="367" mass="40330">MVGLPRSADQPARIARCASRLLYTSSACGAAGQTPYHVFDRQVKQRQRERAARRPNAHVYDYLRDDVAWTIADRLRDIKRHFPTMLDLGAGYGYTLRHLDASITDHVIVTDTSPSQLARRPPKDGATALPPDDQLGFQVTRRVVDEEALPFAASSLDACISSLALHWVNDLPGTLAQIRHVLKPDAPLVAALAGGDTLYQLRTSLQLAETDRRGGFGPHVSPMASASDVGMLLQQAGFALTTVDVDEVTIAYPSLFELLEDLRGMGESNALFQRKGTLCRDVLIAADAIYREVYGNEDGSLPATFQFIHAIGWKPDPSQVKPKARGSATASFKDLLSKQPQEIMEEAEKIRKELEEQVANDKKSSKP</sequence>
<dbReference type="GO" id="GO:0032259">
    <property type="term" value="P:methylation"/>
    <property type="evidence" value="ECO:0007669"/>
    <property type="project" value="UniProtKB-KW"/>
</dbReference>
<dbReference type="EMBL" id="ML014286">
    <property type="protein sequence ID" value="RKO99427.1"/>
    <property type="molecule type" value="Genomic_DNA"/>
</dbReference>
<reference evidence="5" key="1">
    <citation type="journal article" date="2018" name="Nat. Microbiol.">
        <title>Leveraging single-cell genomics to expand the fungal tree of life.</title>
        <authorList>
            <person name="Ahrendt S.R."/>
            <person name="Quandt C.A."/>
            <person name="Ciobanu D."/>
            <person name="Clum A."/>
            <person name="Salamov A."/>
            <person name="Andreopoulos B."/>
            <person name="Cheng J.F."/>
            <person name="Woyke T."/>
            <person name="Pelin A."/>
            <person name="Henrissat B."/>
            <person name="Reynolds N.K."/>
            <person name="Benny G.L."/>
            <person name="Smith M.E."/>
            <person name="James T.Y."/>
            <person name="Grigoriev I.V."/>
        </authorList>
    </citation>
    <scope>NUCLEOTIDE SEQUENCE [LARGE SCALE GENOMIC DNA]</scope>
    <source>
        <strain evidence="5">ATCC 52028</strain>
    </source>
</reference>
<evidence type="ECO:0000313" key="4">
    <source>
        <dbReference type="EMBL" id="RKO99427.1"/>
    </source>
</evidence>
<accession>A0A4P9X340</accession>
<dbReference type="InterPro" id="IPR029063">
    <property type="entry name" value="SAM-dependent_MTases_sf"/>
</dbReference>
<dbReference type="AlphaFoldDB" id="A0A4P9X340"/>
<dbReference type="STRING" id="1555241.A0A4P9X340"/>
<dbReference type="CDD" id="cd02440">
    <property type="entry name" value="AdoMet_MTases"/>
    <property type="match status" value="1"/>
</dbReference>
<dbReference type="SUPFAM" id="SSF53335">
    <property type="entry name" value="S-adenosyl-L-methionine-dependent methyltransferases"/>
    <property type="match status" value="1"/>
</dbReference>
<gene>
    <name evidence="4" type="ORF">CXG81DRAFT_14536</name>
</gene>
<dbReference type="Pfam" id="PF08241">
    <property type="entry name" value="Methyltransf_11"/>
    <property type="match status" value="1"/>
</dbReference>
<name>A0A4P9X340_9FUNG</name>
<evidence type="ECO:0000259" key="3">
    <source>
        <dbReference type="Pfam" id="PF08241"/>
    </source>
</evidence>